<evidence type="ECO:0000313" key="11">
    <source>
        <dbReference type="Proteomes" id="UP000032180"/>
    </source>
</evidence>
<dbReference type="Proteomes" id="UP000032180">
    <property type="component" value="Chromosome 3"/>
</dbReference>
<dbReference type="GO" id="GO:0004714">
    <property type="term" value="F:transmembrane receptor protein tyrosine kinase activity"/>
    <property type="evidence" value="ECO:0007669"/>
    <property type="project" value="InterPro"/>
</dbReference>
<evidence type="ECO:0000256" key="4">
    <source>
        <dbReference type="ARBA" id="ARBA00022840"/>
    </source>
</evidence>
<feature type="region of interest" description="Disordered" evidence="6">
    <location>
        <begin position="60"/>
        <end position="79"/>
    </location>
</feature>
<dbReference type="AlphaFoldDB" id="A0A0D9VNW5"/>
<keyword evidence="5" id="KW-0325">Glycoprotein</keyword>
<keyword evidence="7" id="KW-1133">Transmembrane helix</keyword>
<proteinExistence type="predicted"/>
<keyword evidence="3" id="KW-0547">Nucleotide-binding</keyword>
<keyword evidence="7" id="KW-0812">Transmembrane</keyword>
<dbReference type="FunFam" id="2.60.120.430:FF:000001">
    <property type="entry name" value="Receptor-like protein kinase FERONIA"/>
    <property type="match status" value="1"/>
</dbReference>
<evidence type="ECO:0000256" key="2">
    <source>
        <dbReference type="ARBA" id="ARBA00022679"/>
    </source>
</evidence>
<dbReference type="InterPro" id="IPR024788">
    <property type="entry name" value="Malectin-like_Carb-bd_dom"/>
</dbReference>
<dbReference type="Pfam" id="PF12819">
    <property type="entry name" value="Malectin_like"/>
    <property type="match status" value="1"/>
</dbReference>
<reference evidence="11" key="2">
    <citation type="submission" date="2013-12" db="EMBL/GenBank/DDBJ databases">
        <authorList>
            <person name="Yu Y."/>
            <person name="Lee S."/>
            <person name="de Baynast K."/>
            <person name="Wissotski M."/>
            <person name="Liu L."/>
            <person name="Talag J."/>
            <person name="Goicoechea J."/>
            <person name="Angelova A."/>
            <person name="Jetty R."/>
            <person name="Kudrna D."/>
            <person name="Golser W."/>
            <person name="Rivera L."/>
            <person name="Zhang J."/>
            <person name="Wing R."/>
        </authorList>
    </citation>
    <scope>NUCLEOTIDE SEQUENCE</scope>
</reference>
<dbReference type="GO" id="GO:0005524">
    <property type="term" value="F:ATP binding"/>
    <property type="evidence" value="ECO:0007669"/>
    <property type="project" value="UniProtKB-KW"/>
</dbReference>
<dbReference type="Gramene" id="LPERR03G01740.1">
    <property type="protein sequence ID" value="LPERR03G01740.1"/>
    <property type="gene ID" value="LPERR03G01740"/>
</dbReference>
<accession>A0A0D9VNW5</accession>
<evidence type="ECO:0000256" key="8">
    <source>
        <dbReference type="SAM" id="SignalP"/>
    </source>
</evidence>
<comment type="subcellular location">
    <subcellularLocation>
        <location evidence="1">Membrane</location>
        <topology evidence="1">Single-pass type I membrane protein</topology>
    </subcellularLocation>
</comment>
<evidence type="ECO:0000256" key="6">
    <source>
        <dbReference type="SAM" id="MobiDB-lite"/>
    </source>
</evidence>
<keyword evidence="11" id="KW-1185">Reference proteome</keyword>
<dbReference type="PANTHER" id="PTHR34590:SF6">
    <property type="entry name" value="RECEPTOR-LIKE KINASE"/>
    <property type="match status" value="1"/>
</dbReference>
<dbReference type="GO" id="GO:0016020">
    <property type="term" value="C:membrane"/>
    <property type="evidence" value="ECO:0007669"/>
    <property type="project" value="UniProtKB-SubCell"/>
</dbReference>
<dbReference type="InterPro" id="IPR045272">
    <property type="entry name" value="ANXUR1/2-like"/>
</dbReference>
<evidence type="ECO:0000313" key="10">
    <source>
        <dbReference type="EnsemblPlants" id="LPERR03G01740.1"/>
    </source>
</evidence>
<reference evidence="10" key="3">
    <citation type="submission" date="2015-04" db="UniProtKB">
        <authorList>
            <consortium name="EnsemblPlants"/>
        </authorList>
    </citation>
    <scope>IDENTIFICATION</scope>
</reference>
<reference evidence="10 11" key="1">
    <citation type="submission" date="2012-08" db="EMBL/GenBank/DDBJ databases">
        <title>Oryza genome evolution.</title>
        <authorList>
            <person name="Wing R.A."/>
        </authorList>
    </citation>
    <scope>NUCLEOTIDE SEQUENCE</scope>
</reference>
<dbReference type="HOGENOM" id="CLU_046209_0_0_1"/>
<evidence type="ECO:0000259" key="9">
    <source>
        <dbReference type="Pfam" id="PF12819"/>
    </source>
</evidence>
<keyword evidence="2" id="KW-0808">Transferase</keyword>
<evidence type="ECO:0000256" key="1">
    <source>
        <dbReference type="ARBA" id="ARBA00004479"/>
    </source>
</evidence>
<keyword evidence="7" id="KW-0472">Membrane</keyword>
<keyword evidence="4" id="KW-0067">ATP-binding</keyword>
<dbReference type="EnsemblPlants" id="LPERR03G01740.1">
    <property type="protein sequence ID" value="LPERR03G01740.1"/>
    <property type="gene ID" value="LPERR03G01740"/>
</dbReference>
<evidence type="ECO:0000256" key="7">
    <source>
        <dbReference type="SAM" id="Phobius"/>
    </source>
</evidence>
<feature type="domain" description="Malectin-like" evidence="9">
    <location>
        <begin position="39"/>
        <end position="384"/>
    </location>
</feature>
<dbReference type="STRING" id="77586.A0A0D9VNW5"/>
<keyword evidence="8" id="KW-0732">Signal</keyword>
<organism evidence="10 11">
    <name type="scientific">Leersia perrieri</name>
    <dbReference type="NCBI Taxonomy" id="77586"/>
    <lineage>
        <taxon>Eukaryota</taxon>
        <taxon>Viridiplantae</taxon>
        <taxon>Streptophyta</taxon>
        <taxon>Embryophyta</taxon>
        <taxon>Tracheophyta</taxon>
        <taxon>Spermatophyta</taxon>
        <taxon>Magnoliopsida</taxon>
        <taxon>Liliopsida</taxon>
        <taxon>Poales</taxon>
        <taxon>Poaceae</taxon>
        <taxon>BOP clade</taxon>
        <taxon>Oryzoideae</taxon>
        <taxon>Oryzeae</taxon>
        <taxon>Oryzinae</taxon>
        <taxon>Leersia</taxon>
    </lineage>
</organism>
<feature type="transmembrane region" description="Helical" evidence="7">
    <location>
        <begin position="413"/>
        <end position="435"/>
    </location>
</feature>
<dbReference type="Gene3D" id="2.60.120.430">
    <property type="entry name" value="Galactose-binding lectin"/>
    <property type="match status" value="2"/>
</dbReference>
<protein>
    <recommendedName>
        <fullName evidence="9">Malectin-like domain-containing protein</fullName>
    </recommendedName>
</protein>
<evidence type="ECO:0000256" key="3">
    <source>
        <dbReference type="ARBA" id="ARBA00022741"/>
    </source>
</evidence>
<evidence type="ECO:0000256" key="5">
    <source>
        <dbReference type="ARBA" id="ARBA00023180"/>
    </source>
</evidence>
<sequence>MASSSPSSTALAVPILLCLLASTATAARFAPADNHLLACGATAPAVLPDGRRFVPDSGCASTRLRSPEPTLPSAASDAATRPSPLHAAARVFSCRASYDLAVRRRGYHILRLHFYPFEPALAAARFHVGAAGFLLLHNFSASAPVVKEFILPVQSDVLVLTFVPDSGSNAFVNAIELVSAPEELVGDIGTLVSSGGTKQTEGLSSQVYETLYRINVAGRKVTPFNDTLWRTWVNDGRFLVNTESSNSMVWSFGGRIAYPKDSRLMSREVAPDNVYNSARSVSSQGNVTWGFPVPAASRYLVRMHFCDIVSKALNELYFDIYVNGHLAVKDFDISGATRFLAYPYYIDFVVDVEDEGALKLAIGGSKLSRSDEVSGILNAVEIMRMNKTSAGIDGDFAVALDMENVASKGIDEFARSLLCGFIFAGLLLILLMLVVRLRSELRNNGTAWSWQPMDSGDGKLARAYQLVSTKTDY</sequence>
<feature type="signal peptide" evidence="8">
    <location>
        <begin position="1"/>
        <end position="26"/>
    </location>
</feature>
<name>A0A0D9VNW5_9ORYZ</name>
<feature type="chain" id="PRO_5002347662" description="Malectin-like domain-containing protein" evidence="8">
    <location>
        <begin position="27"/>
        <end position="473"/>
    </location>
</feature>
<dbReference type="PANTHER" id="PTHR34590">
    <property type="entry name" value="OS03G0124300 PROTEIN-RELATED"/>
    <property type="match status" value="1"/>
</dbReference>
<dbReference type="eggNOG" id="KOG1187">
    <property type="taxonomic scope" value="Eukaryota"/>
</dbReference>